<feature type="region of interest" description="Disordered" evidence="5">
    <location>
        <begin position="164"/>
        <end position="249"/>
    </location>
</feature>
<feature type="domain" description="TF-B3" evidence="6">
    <location>
        <begin position="272"/>
        <end position="363"/>
    </location>
</feature>
<dbReference type="GO" id="GO:0003677">
    <property type="term" value="F:DNA binding"/>
    <property type="evidence" value="ECO:0007669"/>
    <property type="project" value="UniProtKB-KW"/>
</dbReference>
<dbReference type="PROSITE" id="PS50863">
    <property type="entry name" value="B3"/>
    <property type="match status" value="2"/>
</dbReference>
<feature type="compositionally biased region" description="Low complexity" evidence="5">
    <location>
        <begin position="178"/>
        <end position="191"/>
    </location>
</feature>
<feature type="compositionally biased region" description="Basic and acidic residues" evidence="5">
    <location>
        <begin position="216"/>
        <end position="234"/>
    </location>
</feature>
<dbReference type="SMART" id="SM01019">
    <property type="entry name" value="B3"/>
    <property type="match status" value="2"/>
</dbReference>
<keyword evidence="2" id="KW-0238">DNA-binding</keyword>
<evidence type="ECO:0000256" key="5">
    <source>
        <dbReference type="SAM" id="MobiDB-lite"/>
    </source>
</evidence>
<sequence length="434" mass="45872">MSFAKTVTSSDMAAMAIPGPVYERHRNEAFGGTVALAHGGRDWQVDASSGSFTTGWKEFWLGNALNEGDCLVFRHQSAGRFALEIFGSDGSAKEGGVGAPAYKSASSSSALKRSRDDLPAAMEVVVKDCLVHLEDGSSLKFVVTKIPPEDPAGEPFTPLVSAAKASDALPRSSRMTRSSQKSVPAAKAPSPDAKDDSPAPKKAKIDSPKRTRKTRKQEEVSKMESSSEKNKEPTAKSSGKKKKKNQDVPCDSPALLRAEAFKATIPSTNPSTAIVMKKSCLHPCYYLTIPKDFAEKLPHENKMLTVESNAVKEPWDVKWLAANRAFSGGWNKVAQFYNLELDDACVLEVLNKSGVRISVFKADGSSSVAANQSAPAIANGEIGGEVAEAGFATVDEGDAIAAMEKLCGDGGVKAKDGGGENGDGGDNENAGQVI</sequence>
<feature type="domain" description="TF-B3" evidence="6">
    <location>
        <begin position="1"/>
        <end position="89"/>
    </location>
</feature>
<dbReference type="STRING" id="88036.D8RNT6"/>
<dbReference type="PANTHER" id="PTHR31391">
    <property type="entry name" value="B3 DOMAIN-CONTAINING PROTEIN OS11G0197600-RELATED"/>
    <property type="match status" value="1"/>
</dbReference>
<evidence type="ECO:0000256" key="1">
    <source>
        <dbReference type="ARBA" id="ARBA00023015"/>
    </source>
</evidence>
<dbReference type="Gramene" id="EFJ25922">
    <property type="protein sequence ID" value="EFJ25922"/>
    <property type="gene ID" value="SELMODRAFT_413242"/>
</dbReference>
<dbReference type="InterPro" id="IPR003340">
    <property type="entry name" value="B3_DNA-bd"/>
</dbReference>
<keyword evidence="1" id="KW-0805">Transcription regulation</keyword>
<gene>
    <name evidence="7" type="ORF">SELMODRAFT_413242</name>
</gene>
<dbReference type="HOGENOM" id="CLU_632235_0_0_1"/>
<evidence type="ECO:0000256" key="3">
    <source>
        <dbReference type="ARBA" id="ARBA00023163"/>
    </source>
</evidence>
<evidence type="ECO:0000256" key="2">
    <source>
        <dbReference type="ARBA" id="ARBA00023125"/>
    </source>
</evidence>
<evidence type="ECO:0000256" key="4">
    <source>
        <dbReference type="ARBA" id="ARBA00023242"/>
    </source>
</evidence>
<dbReference type="PANTHER" id="PTHR31391:SF106">
    <property type="entry name" value="B3 DOMAIN-CONTAINING PROTEIN OS01G0723500"/>
    <property type="match status" value="1"/>
</dbReference>
<dbReference type="AlphaFoldDB" id="D8RNT6"/>
<feature type="region of interest" description="Disordered" evidence="5">
    <location>
        <begin position="414"/>
        <end position="434"/>
    </location>
</feature>
<dbReference type="SUPFAM" id="SSF101936">
    <property type="entry name" value="DNA-binding pseudobarrel domain"/>
    <property type="match status" value="2"/>
</dbReference>
<evidence type="ECO:0000313" key="7">
    <source>
        <dbReference type="EMBL" id="EFJ25922.1"/>
    </source>
</evidence>
<dbReference type="Gene3D" id="2.40.330.10">
    <property type="entry name" value="DNA-binding pseudobarrel domain"/>
    <property type="match status" value="2"/>
</dbReference>
<keyword evidence="8" id="KW-1185">Reference proteome</keyword>
<proteinExistence type="predicted"/>
<organism evidence="8">
    <name type="scientific">Selaginella moellendorffii</name>
    <name type="common">Spikemoss</name>
    <dbReference type="NCBI Taxonomy" id="88036"/>
    <lineage>
        <taxon>Eukaryota</taxon>
        <taxon>Viridiplantae</taxon>
        <taxon>Streptophyta</taxon>
        <taxon>Embryophyta</taxon>
        <taxon>Tracheophyta</taxon>
        <taxon>Lycopodiopsida</taxon>
        <taxon>Selaginellales</taxon>
        <taxon>Selaginellaceae</taxon>
        <taxon>Selaginella</taxon>
    </lineage>
</organism>
<evidence type="ECO:0000259" key="6">
    <source>
        <dbReference type="PROSITE" id="PS50863"/>
    </source>
</evidence>
<dbReference type="InterPro" id="IPR044837">
    <property type="entry name" value="REM16-like"/>
</dbReference>
<keyword evidence="4" id="KW-0539">Nucleus</keyword>
<reference evidence="7 8" key="1">
    <citation type="journal article" date="2011" name="Science">
        <title>The Selaginella genome identifies genetic changes associated with the evolution of vascular plants.</title>
        <authorList>
            <person name="Banks J.A."/>
            <person name="Nishiyama T."/>
            <person name="Hasebe M."/>
            <person name="Bowman J.L."/>
            <person name="Gribskov M."/>
            <person name="dePamphilis C."/>
            <person name="Albert V.A."/>
            <person name="Aono N."/>
            <person name="Aoyama T."/>
            <person name="Ambrose B.A."/>
            <person name="Ashton N.W."/>
            <person name="Axtell M.J."/>
            <person name="Barker E."/>
            <person name="Barker M.S."/>
            <person name="Bennetzen J.L."/>
            <person name="Bonawitz N.D."/>
            <person name="Chapple C."/>
            <person name="Cheng C."/>
            <person name="Correa L.G."/>
            <person name="Dacre M."/>
            <person name="DeBarry J."/>
            <person name="Dreyer I."/>
            <person name="Elias M."/>
            <person name="Engstrom E.M."/>
            <person name="Estelle M."/>
            <person name="Feng L."/>
            <person name="Finet C."/>
            <person name="Floyd S.K."/>
            <person name="Frommer W.B."/>
            <person name="Fujita T."/>
            <person name="Gramzow L."/>
            <person name="Gutensohn M."/>
            <person name="Harholt J."/>
            <person name="Hattori M."/>
            <person name="Heyl A."/>
            <person name="Hirai T."/>
            <person name="Hiwatashi Y."/>
            <person name="Ishikawa M."/>
            <person name="Iwata M."/>
            <person name="Karol K.G."/>
            <person name="Koehler B."/>
            <person name="Kolukisaoglu U."/>
            <person name="Kubo M."/>
            <person name="Kurata T."/>
            <person name="Lalonde S."/>
            <person name="Li K."/>
            <person name="Li Y."/>
            <person name="Litt A."/>
            <person name="Lyons E."/>
            <person name="Manning G."/>
            <person name="Maruyama T."/>
            <person name="Michael T.P."/>
            <person name="Mikami K."/>
            <person name="Miyazaki S."/>
            <person name="Morinaga S."/>
            <person name="Murata T."/>
            <person name="Mueller-Roeber B."/>
            <person name="Nelson D.R."/>
            <person name="Obara M."/>
            <person name="Oguri Y."/>
            <person name="Olmstead R.G."/>
            <person name="Onodera N."/>
            <person name="Petersen B.L."/>
            <person name="Pils B."/>
            <person name="Prigge M."/>
            <person name="Rensing S.A."/>
            <person name="Riano-Pachon D.M."/>
            <person name="Roberts A.W."/>
            <person name="Sato Y."/>
            <person name="Scheller H.V."/>
            <person name="Schulz B."/>
            <person name="Schulz C."/>
            <person name="Shakirov E.V."/>
            <person name="Shibagaki N."/>
            <person name="Shinohara N."/>
            <person name="Shippen D.E."/>
            <person name="Soerensen I."/>
            <person name="Sotooka R."/>
            <person name="Sugimoto N."/>
            <person name="Sugita M."/>
            <person name="Sumikawa N."/>
            <person name="Tanurdzic M."/>
            <person name="Theissen G."/>
            <person name="Ulvskov P."/>
            <person name="Wakazuki S."/>
            <person name="Weng J.K."/>
            <person name="Willats W.W."/>
            <person name="Wipf D."/>
            <person name="Wolf P.G."/>
            <person name="Yang L."/>
            <person name="Zimmer A.D."/>
            <person name="Zhu Q."/>
            <person name="Mitros T."/>
            <person name="Hellsten U."/>
            <person name="Loque D."/>
            <person name="Otillar R."/>
            <person name="Salamov A."/>
            <person name="Schmutz J."/>
            <person name="Shapiro H."/>
            <person name="Lindquist E."/>
            <person name="Lucas S."/>
            <person name="Rokhsar D."/>
            <person name="Grigoriev I.V."/>
        </authorList>
    </citation>
    <scope>NUCLEOTIDE SEQUENCE [LARGE SCALE GENOMIC DNA]</scope>
</reference>
<protein>
    <recommendedName>
        <fullName evidence="6">TF-B3 domain-containing protein</fullName>
    </recommendedName>
</protein>
<dbReference type="InterPro" id="IPR015300">
    <property type="entry name" value="DNA-bd_pseudobarrel_sf"/>
</dbReference>
<accession>D8RNT6</accession>
<dbReference type="KEGG" id="smo:SELMODRAFT_413242"/>
<dbReference type="CDD" id="cd10017">
    <property type="entry name" value="B3_DNA"/>
    <property type="match status" value="2"/>
</dbReference>
<dbReference type="Proteomes" id="UP000001514">
    <property type="component" value="Unassembled WGS sequence"/>
</dbReference>
<dbReference type="EMBL" id="GL377585">
    <property type="protein sequence ID" value="EFJ25922.1"/>
    <property type="molecule type" value="Genomic_DNA"/>
</dbReference>
<feature type="compositionally biased region" description="Basic and acidic residues" evidence="5">
    <location>
        <begin position="192"/>
        <end position="209"/>
    </location>
</feature>
<dbReference type="InParanoid" id="D8RNT6"/>
<evidence type="ECO:0000313" key="8">
    <source>
        <dbReference type="Proteomes" id="UP000001514"/>
    </source>
</evidence>
<dbReference type="FunCoup" id="D8RNT6">
    <property type="interactions" value="31"/>
</dbReference>
<dbReference type="OrthoDB" id="1909330at2759"/>
<keyword evidence="3" id="KW-0804">Transcription</keyword>
<dbReference type="Pfam" id="PF02362">
    <property type="entry name" value="B3"/>
    <property type="match status" value="1"/>
</dbReference>
<name>D8RNT6_SELML</name>